<evidence type="ECO:0008006" key="2">
    <source>
        <dbReference type="Google" id="ProtNLM"/>
    </source>
</evidence>
<gene>
    <name evidence="1" type="ordered locus">Mmcs_3733</name>
</gene>
<dbReference type="EMBL" id="CP000384">
    <property type="protein sequence ID" value="ABG09839.1"/>
    <property type="molecule type" value="Genomic_DNA"/>
</dbReference>
<accession>A0A5Q5BNN1</accession>
<evidence type="ECO:0000313" key="1">
    <source>
        <dbReference type="EMBL" id="ABG09839.1"/>
    </source>
</evidence>
<dbReference type="Gene3D" id="3.10.180.10">
    <property type="entry name" value="2,3-Dihydroxybiphenyl 1,2-Dioxygenase, domain 1"/>
    <property type="match status" value="1"/>
</dbReference>
<organism evidence="1">
    <name type="scientific">Mycobacterium sp. (strain MCS)</name>
    <dbReference type="NCBI Taxonomy" id="164756"/>
    <lineage>
        <taxon>Bacteria</taxon>
        <taxon>Bacillati</taxon>
        <taxon>Actinomycetota</taxon>
        <taxon>Actinomycetes</taxon>
        <taxon>Mycobacteriales</taxon>
        <taxon>Mycobacteriaceae</taxon>
        <taxon>Mycobacterium</taxon>
    </lineage>
</organism>
<dbReference type="AlphaFoldDB" id="A0A5Q5BNN1"/>
<dbReference type="Pfam" id="PF13669">
    <property type="entry name" value="Glyoxalase_4"/>
    <property type="match status" value="1"/>
</dbReference>
<proteinExistence type="predicted"/>
<dbReference type="SUPFAM" id="SSF54593">
    <property type="entry name" value="Glyoxalase/Bleomycin resistance protein/Dihydroxybiphenyl dioxygenase"/>
    <property type="match status" value="1"/>
</dbReference>
<protein>
    <recommendedName>
        <fullName evidence="2">VOC family protein</fullName>
    </recommendedName>
</protein>
<dbReference type="InterPro" id="IPR029068">
    <property type="entry name" value="Glyas_Bleomycin-R_OHBP_Dase"/>
</dbReference>
<dbReference type="KEGG" id="mmc:Mmcs_3733"/>
<name>A0A5Q5BNN1_MYCSS</name>
<sequence>MDPSRASAPFPGPVRQLGYVVRDFDRALQGWIAAGVGPWFVIRGLRQHGSYRGAPCDVTLSIGLANIGDMQIEVIAQEDGAPSIYAEFLGGGDGGFHQLAWWVDDYDAALRSAGAAGWPVVWSGGEEGGVRFAYIEPAEPAAGAAAIYEITERSDMFDGMAAMVRGAAADWDGTDPIRVFG</sequence>
<reference evidence="1" key="1">
    <citation type="submission" date="2006-06" db="EMBL/GenBank/DDBJ databases">
        <title>Complete sequence of chromosome of Mycobacterium sp. MCS.</title>
        <authorList>
            <consortium name="US DOE Joint Genome Institute"/>
            <person name="Copeland A."/>
            <person name="Lucas S."/>
            <person name="Lapidus A."/>
            <person name="Barry K."/>
            <person name="Detter J.C."/>
            <person name="Glavina del Rio T."/>
            <person name="Hammon N."/>
            <person name="Israni S."/>
            <person name="Dalin E."/>
            <person name="Tice H."/>
            <person name="Pitluck S."/>
            <person name="Martinez M."/>
            <person name="Schmutz J."/>
            <person name="Larimer F."/>
            <person name="Land M."/>
            <person name="Hauser L."/>
            <person name="Kyrpides N."/>
            <person name="Kim E."/>
            <person name="Miller C.D."/>
            <person name="Hughes J.E."/>
            <person name="Anderson A.J."/>
            <person name="Sims R.C."/>
            <person name="Richardson P."/>
        </authorList>
    </citation>
    <scope>NUCLEOTIDE SEQUENCE [LARGE SCALE GENOMIC DNA]</scope>
    <source>
        <strain evidence="1">MCS</strain>
    </source>
</reference>